<reference evidence="1 2" key="1">
    <citation type="submission" date="2017-02" db="EMBL/GenBank/DDBJ databases">
        <authorList>
            <person name="Peterson S.W."/>
        </authorList>
    </citation>
    <scope>NUCLEOTIDE SEQUENCE [LARGE SCALE GENOMIC DNA]</scope>
    <source>
        <strain evidence="1 2">B Ar 00.02</strain>
    </source>
</reference>
<organism evidence="1 2">
    <name type="scientific">Arthrobacter rhombi</name>
    <dbReference type="NCBI Taxonomy" id="71253"/>
    <lineage>
        <taxon>Bacteria</taxon>
        <taxon>Bacillati</taxon>
        <taxon>Actinomycetota</taxon>
        <taxon>Actinomycetes</taxon>
        <taxon>Micrococcales</taxon>
        <taxon>Micrococcaceae</taxon>
        <taxon>Arthrobacter</taxon>
    </lineage>
</organism>
<protein>
    <recommendedName>
        <fullName evidence="3">Sulfur carrier protein ThiS</fullName>
    </recommendedName>
</protein>
<evidence type="ECO:0000313" key="2">
    <source>
        <dbReference type="Proteomes" id="UP000195913"/>
    </source>
</evidence>
<dbReference type="NCBIfam" id="TIGR01683">
    <property type="entry name" value="thiS"/>
    <property type="match status" value="1"/>
</dbReference>
<sequence>MNDTKAPLILNGQAEAHAELSVLELIRRETGLALGADGRTAEGTSPGLAAAVNDEVVPRSAWAGTPLQPGDRIELLSAVQGG</sequence>
<dbReference type="Proteomes" id="UP000195913">
    <property type="component" value="Unassembled WGS sequence"/>
</dbReference>
<dbReference type="SUPFAM" id="SSF54285">
    <property type="entry name" value="MoaD/ThiS"/>
    <property type="match status" value="1"/>
</dbReference>
<name>A0A1R4GLF1_9MICC</name>
<gene>
    <name evidence="1" type="ORF">FM101_11375</name>
</gene>
<dbReference type="AlphaFoldDB" id="A0A1R4GLF1"/>
<evidence type="ECO:0000313" key="1">
    <source>
        <dbReference type="EMBL" id="SJM68915.1"/>
    </source>
</evidence>
<dbReference type="InterPro" id="IPR016155">
    <property type="entry name" value="Mopterin_synth/thiamin_S_b"/>
</dbReference>
<dbReference type="Gene3D" id="3.10.20.30">
    <property type="match status" value="1"/>
</dbReference>
<dbReference type="InterPro" id="IPR012675">
    <property type="entry name" value="Beta-grasp_dom_sf"/>
</dbReference>
<dbReference type="InterPro" id="IPR003749">
    <property type="entry name" value="ThiS/MoaD-like"/>
</dbReference>
<dbReference type="EMBL" id="FUHW01000038">
    <property type="protein sequence ID" value="SJM68915.1"/>
    <property type="molecule type" value="Genomic_DNA"/>
</dbReference>
<dbReference type="CDD" id="cd00565">
    <property type="entry name" value="Ubl_ThiS"/>
    <property type="match status" value="1"/>
</dbReference>
<keyword evidence="2" id="KW-1185">Reference proteome</keyword>
<dbReference type="RefSeq" id="WP_086999636.1">
    <property type="nucleotide sequence ID" value="NZ_FUHW01000038.1"/>
</dbReference>
<proteinExistence type="predicted"/>
<accession>A0A1R4GLF1</accession>
<dbReference type="Pfam" id="PF02597">
    <property type="entry name" value="ThiS"/>
    <property type="match status" value="1"/>
</dbReference>
<dbReference type="InterPro" id="IPR010035">
    <property type="entry name" value="Thi_S"/>
</dbReference>
<evidence type="ECO:0008006" key="3">
    <source>
        <dbReference type="Google" id="ProtNLM"/>
    </source>
</evidence>